<feature type="domain" description="DDE Tnp4" evidence="3">
    <location>
        <begin position="153"/>
        <end position="204"/>
    </location>
</feature>
<dbReference type="InterPro" id="IPR026103">
    <property type="entry name" value="HARBI1_animal"/>
</dbReference>
<name>A0A553PS83_TIGCA</name>
<dbReference type="STRING" id="6832.A0A553PS83"/>
<keyword evidence="2" id="KW-0479">Metal-binding</keyword>
<dbReference type="PRINTS" id="PR02086">
    <property type="entry name" value="PUTNUCHARBI1"/>
</dbReference>
<evidence type="ECO:0000313" key="4">
    <source>
        <dbReference type="EMBL" id="TRY80539.1"/>
    </source>
</evidence>
<evidence type="ECO:0000313" key="5">
    <source>
        <dbReference type="Proteomes" id="UP000318571"/>
    </source>
</evidence>
<dbReference type="InterPro" id="IPR027806">
    <property type="entry name" value="HARBI1_dom"/>
</dbReference>
<sequence length="242" mass="28099">MYFSDSDLEEEADRYLAFEPVGRQGRIFHPRQFDEDIPNYVFRERYHVPQSVLDQLDTLMRNQLDPATKRNCSINARKKIKIFLHFLGTNGFYHVMRDCHGVDTHTVFRDVHQVAEALFGYREQFFGWPTDRAMELAQKFFDVAPFPSVCGLIDGTHVNILAQSSDEESYVNRHHDHSINAVIVCGPYLEILYVNANSPGRRSDPWRFSLSVQKLANTTLYRRCCGLEATLQYRPQTNSIKS</sequence>
<evidence type="ECO:0000256" key="2">
    <source>
        <dbReference type="ARBA" id="ARBA00022723"/>
    </source>
</evidence>
<proteinExistence type="predicted"/>
<evidence type="ECO:0000259" key="3">
    <source>
        <dbReference type="Pfam" id="PF13359"/>
    </source>
</evidence>
<gene>
    <name evidence="4" type="ORF">TCAL_13144</name>
</gene>
<comment type="cofactor">
    <cofactor evidence="1">
        <name>a divalent metal cation</name>
        <dbReference type="ChEBI" id="CHEBI:60240"/>
    </cofactor>
</comment>
<reference evidence="4 5" key="1">
    <citation type="journal article" date="2018" name="Nat. Ecol. Evol.">
        <title>Genomic signatures of mitonuclear coevolution across populations of Tigriopus californicus.</title>
        <authorList>
            <person name="Barreto F.S."/>
            <person name="Watson E.T."/>
            <person name="Lima T.G."/>
            <person name="Willett C.S."/>
            <person name="Edmands S."/>
            <person name="Li W."/>
            <person name="Burton R.S."/>
        </authorList>
    </citation>
    <scope>NUCLEOTIDE SEQUENCE [LARGE SCALE GENOMIC DNA]</scope>
    <source>
        <strain evidence="4 5">San Diego</strain>
    </source>
</reference>
<dbReference type="Proteomes" id="UP000318571">
    <property type="component" value="Chromosome 12"/>
</dbReference>
<accession>A0A553PS83</accession>
<keyword evidence="5" id="KW-1185">Reference proteome</keyword>
<dbReference type="Pfam" id="PF13359">
    <property type="entry name" value="DDE_Tnp_4"/>
    <property type="match status" value="1"/>
</dbReference>
<organism evidence="4 5">
    <name type="scientific">Tigriopus californicus</name>
    <name type="common">Marine copepod</name>
    <dbReference type="NCBI Taxonomy" id="6832"/>
    <lineage>
        <taxon>Eukaryota</taxon>
        <taxon>Metazoa</taxon>
        <taxon>Ecdysozoa</taxon>
        <taxon>Arthropoda</taxon>
        <taxon>Crustacea</taxon>
        <taxon>Multicrustacea</taxon>
        <taxon>Hexanauplia</taxon>
        <taxon>Copepoda</taxon>
        <taxon>Harpacticoida</taxon>
        <taxon>Harpacticidae</taxon>
        <taxon>Tigriopus</taxon>
    </lineage>
</organism>
<dbReference type="OMA" id="SELAPQF"/>
<comment type="caution">
    <text evidence="4">The sequence shown here is derived from an EMBL/GenBank/DDBJ whole genome shotgun (WGS) entry which is preliminary data.</text>
</comment>
<protein>
    <recommendedName>
        <fullName evidence="3">DDE Tnp4 domain-containing protein</fullName>
    </recommendedName>
</protein>
<dbReference type="EMBL" id="VCGU01000001">
    <property type="protein sequence ID" value="TRY80539.1"/>
    <property type="molecule type" value="Genomic_DNA"/>
</dbReference>
<dbReference type="GO" id="GO:0046872">
    <property type="term" value="F:metal ion binding"/>
    <property type="evidence" value="ECO:0007669"/>
    <property type="project" value="UniProtKB-KW"/>
</dbReference>
<dbReference type="AlphaFoldDB" id="A0A553PS83"/>
<evidence type="ECO:0000256" key="1">
    <source>
        <dbReference type="ARBA" id="ARBA00001968"/>
    </source>
</evidence>